<evidence type="ECO:0000259" key="2">
    <source>
        <dbReference type="PROSITE" id="PS50076"/>
    </source>
</evidence>
<evidence type="ECO:0000313" key="3">
    <source>
        <dbReference type="EMBL" id="QWG18180.1"/>
    </source>
</evidence>
<evidence type="ECO:0000256" key="1">
    <source>
        <dbReference type="SAM" id="MobiDB-lite"/>
    </source>
</evidence>
<dbReference type="Proteomes" id="UP000680805">
    <property type="component" value="Chromosome"/>
</dbReference>
<proteinExistence type="predicted"/>
<organism evidence="3 4">
    <name type="scientific">Bradyrhizobium sediminis</name>
    <dbReference type="NCBI Taxonomy" id="2840469"/>
    <lineage>
        <taxon>Bacteria</taxon>
        <taxon>Pseudomonadati</taxon>
        <taxon>Pseudomonadota</taxon>
        <taxon>Alphaproteobacteria</taxon>
        <taxon>Hyphomicrobiales</taxon>
        <taxon>Nitrobacteraceae</taxon>
        <taxon>Bradyrhizobium</taxon>
    </lineage>
</organism>
<feature type="region of interest" description="Disordered" evidence="1">
    <location>
        <begin position="95"/>
        <end position="118"/>
    </location>
</feature>
<dbReference type="PROSITE" id="PS50076">
    <property type="entry name" value="DNAJ_2"/>
    <property type="match status" value="1"/>
</dbReference>
<dbReference type="InterPro" id="IPR036869">
    <property type="entry name" value="J_dom_sf"/>
</dbReference>
<dbReference type="AlphaFoldDB" id="A0A975RS29"/>
<evidence type="ECO:0000313" key="4">
    <source>
        <dbReference type="Proteomes" id="UP000680805"/>
    </source>
</evidence>
<dbReference type="PRINTS" id="PR00625">
    <property type="entry name" value="JDOMAIN"/>
</dbReference>
<dbReference type="EMBL" id="CP076135">
    <property type="protein sequence ID" value="QWG18180.1"/>
    <property type="molecule type" value="Genomic_DNA"/>
</dbReference>
<protein>
    <submittedName>
        <fullName evidence="3">J domain-containing protein</fullName>
    </submittedName>
</protein>
<feature type="domain" description="J" evidence="2">
    <location>
        <begin position="160"/>
        <end position="217"/>
    </location>
</feature>
<dbReference type="Gene3D" id="1.10.287.110">
    <property type="entry name" value="DnaJ domain"/>
    <property type="match status" value="1"/>
</dbReference>
<dbReference type="RefSeq" id="WP_215613778.1">
    <property type="nucleotide sequence ID" value="NZ_CP076135.1"/>
</dbReference>
<dbReference type="KEGG" id="bsei:KMZ68_25120"/>
<reference evidence="3" key="1">
    <citation type="submission" date="2021-06" db="EMBL/GenBank/DDBJ databases">
        <title>Bradyrhizobium sp. S2-11-2 Genome sequencing.</title>
        <authorList>
            <person name="Jin L."/>
        </authorList>
    </citation>
    <scope>NUCLEOTIDE SEQUENCE</scope>
    <source>
        <strain evidence="3">S2-11-2</strain>
    </source>
</reference>
<gene>
    <name evidence="3" type="ORF">KMZ68_25120</name>
</gene>
<name>A0A975RS29_9BRAD</name>
<sequence length="220" mass="24329">MAIDSSKFFDSIRIKPNKLSAKQQAAAREASAVCEWPECKNKGPHRAPKGRANDKEYWHFCLNHVREYNQSYNFFQGMNPDAVARYQKDALTGHRPTWKMGANTSAKKGKGGAEADLEGASDPFSMFSELNGRGRWRPGPGGAAGEAKVETRKIFNAERKALQVMGLGADATLETVKAKYKALVKQHHPDANGGDRSTEDRLIEIIKAYNYLKTVVRGAS</sequence>
<dbReference type="SMART" id="SM00271">
    <property type="entry name" value="DnaJ"/>
    <property type="match status" value="1"/>
</dbReference>
<accession>A0A975RS29</accession>
<dbReference type="InterPro" id="IPR001623">
    <property type="entry name" value="DnaJ_domain"/>
</dbReference>
<dbReference type="Pfam" id="PF00226">
    <property type="entry name" value="DnaJ"/>
    <property type="match status" value="1"/>
</dbReference>
<dbReference type="SUPFAM" id="SSF46565">
    <property type="entry name" value="Chaperone J-domain"/>
    <property type="match status" value="1"/>
</dbReference>
<dbReference type="CDD" id="cd06257">
    <property type="entry name" value="DnaJ"/>
    <property type="match status" value="1"/>
</dbReference>